<keyword evidence="5 7" id="KW-0472">Membrane</keyword>
<dbReference type="Proteomes" id="UP000308181">
    <property type="component" value="Unassembled WGS sequence"/>
</dbReference>
<dbReference type="InterPro" id="IPR039426">
    <property type="entry name" value="TonB-dep_rcpt-like"/>
</dbReference>
<name>A0A4U1BYY4_9SPHI</name>
<dbReference type="Gene3D" id="2.170.130.10">
    <property type="entry name" value="TonB-dependent receptor, plug domain"/>
    <property type="match status" value="1"/>
</dbReference>
<dbReference type="Gene3D" id="2.40.170.20">
    <property type="entry name" value="TonB-dependent receptor, beta-barrel domain"/>
    <property type="match status" value="1"/>
</dbReference>
<evidence type="ECO:0000313" key="10">
    <source>
        <dbReference type="EMBL" id="TKB96893.1"/>
    </source>
</evidence>
<keyword evidence="10" id="KW-0675">Receptor</keyword>
<dbReference type="EMBL" id="SWBP01000004">
    <property type="protein sequence ID" value="TKB96893.1"/>
    <property type="molecule type" value="Genomic_DNA"/>
</dbReference>
<dbReference type="InterPro" id="IPR037066">
    <property type="entry name" value="Plug_dom_sf"/>
</dbReference>
<keyword evidence="4 7" id="KW-0812">Transmembrane</keyword>
<evidence type="ECO:0000256" key="6">
    <source>
        <dbReference type="ARBA" id="ARBA00023237"/>
    </source>
</evidence>
<dbReference type="AlphaFoldDB" id="A0A4U1BYY4"/>
<dbReference type="NCBIfam" id="TIGR04056">
    <property type="entry name" value="OMP_RagA_SusC"/>
    <property type="match status" value="1"/>
</dbReference>
<dbReference type="Pfam" id="PF13715">
    <property type="entry name" value="CarbopepD_reg_2"/>
    <property type="match status" value="1"/>
</dbReference>
<evidence type="ECO:0000313" key="11">
    <source>
        <dbReference type="Proteomes" id="UP000308181"/>
    </source>
</evidence>
<keyword evidence="11" id="KW-1185">Reference proteome</keyword>
<evidence type="ECO:0000256" key="5">
    <source>
        <dbReference type="ARBA" id="ARBA00023136"/>
    </source>
</evidence>
<organism evidence="10 11">
    <name type="scientific">Pedobacter cryophilus</name>
    <dbReference type="NCBI Taxonomy" id="2571271"/>
    <lineage>
        <taxon>Bacteria</taxon>
        <taxon>Pseudomonadati</taxon>
        <taxon>Bacteroidota</taxon>
        <taxon>Sphingobacteriia</taxon>
        <taxon>Sphingobacteriales</taxon>
        <taxon>Sphingobacteriaceae</taxon>
        <taxon>Pedobacter</taxon>
    </lineage>
</organism>
<dbReference type="InterPro" id="IPR036942">
    <property type="entry name" value="Beta-barrel_TonB_sf"/>
</dbReference>
<gene>
    <name evidence="10" type="ORF">FA046_12515</name>
</gene>
<dbReference type="InterPro" id="IPR012910">
    <property type="entry name" value="Plug_dom"/>
</dbReference>
<dbReference type="GO" id="GO:0009279">
    <property type="term" value="C:cell outer membrane"/>
    <property type="evidence" value="ECO:0007669"/>
    <property type="project" value="UniProtKB-SubCell"/>
</dbReference>
<evidence type="ECO:0000256" key="2">
    <source>
        <dbReference type="ARBA" id="ARBA00022448"/>
    </source>
</evidence>
<dbReference type="OrthoDB" id="9768177at2"/>
<comment type="subcellular location">
    <subcellularLocation>
        <location evidence="1 7">Cell outer membrane</location>
        <topology evidence="1 7">Multi-pass membrane protein</topology>
    </subcellularLocation>
</comment>
<evidence type="ECO:0000259" key="9">
    <source>
        <dbReference type="Pfam" id="PF07715"/>
    </source>
</evidence>
<dbReference type="Gene3D" id="2.60.40.1120">
    <property type="entry name" value="Carboxypeptidase-like, regulatory domain"/>
    <property type="match status" value="1"/>
</dbReference>
<evidence type="ECO:0000256" key="8">
    <source>
        <dbReference type="SAM" id="SignalP"/>
    </source>
</evidence>
<keyword evidence="3 7" id="KW-1134">Transmembrane beta strand</keyword>
<feature type="domain" description="TonB-dependent receptor plug" evidence="9">
    <location>
        <begin position="121"/>
        <end position="229"/>
    </location>
</feature>
<comment type="caution">
    <text evidence="10">The sequence shown here is derived from an EMBL/GenBank/DDBJ whole genome shotgun (WGS) entry which is preliminary data.</text>
</comment>
<evidence type="ECO:0000256" key="3">
    <source>
        <dbReference type="ARBA" id="ARBA00022452"/>
    </source>
</evidence>
<protein>
    <submittedName>
        <fullName evidence="10">TonB-dependent receptor</fullName>
    </submittedName>
</protein>
<comment type="similarity">
    <text evidence="7">Belongs to the TonB-dependent receptor family.</text>
</comment>
<feature type="chain" id="PRO_5020214241" evidence="8">
    <location>
        <begin position="25"/>
        <end position="1047"/>
    </location>
</feature>
<accession>A0A4U1BYY4</accession>
<keyword evidence="6 7" id="KW-0998">Cell outer membrane</keyword>
<evidence type="ECO:0000256" key="7">
    <source>
        <dbReference type="PROSITE-ProRule" id="PRU01360"/>
    </source>
</evidence>
<dbReference type="SUPFAM" id="SSF49464">
    <property type="entry name" value="Carboxypeptidase regulatory domain-like"/>
    <property type="match status" value="1"/>
</dbReference>
<dbReference type="Pfam" id="PF07715">
    <property type="entry name" value="Plug"/>
    <property type="match status" value="1"/>
</dbReference>
<dbReference type="FunFam" id="2.170.130.10:FF:000008">
    <property type="entry name" value="SusC/RagA family TonB-linked outer membrane protein"/>
    <property type="match status" value="1"/>
</dbReference>
<dbReference type="InterPro" id="IPR023996">
    <property type="entry name" value="TonB-dep_OMP_SusC/RagA"/>
</dbReference>
<keyword evidence="2 7" id="KW-0813">Transport</keyword>
<dbReference type="InterPro" id="IPR008969">
    <property type="entry name" value="CarboxyPept-like_regulatory"/>
</dbReference>
<proteinExistence type="inferred from homology"/>
<dbReference type="PROSITE" id="PS52016">
    <property type="entry name" value="TONB_DEPENDENT_REC_3"/>
    <property type="match status" value="1"/>
</dbReference>
<keyword evidence="8" id="KW-0732">Signal</keyword>
<dbReference type="SUPFAM" id="SSF56935">
    <property type="entry name" value="Porins"/>
    <property type="match status" value="1"/>
</dbReference>
<dbReference type="InterPro" id="IPR023997">
    <property type="entry name" value="TonB-dep_OMP_SusC/RagA_CS"/>
</dbReference>
<reference evidence="10 11" key="1">
    <citation type="submission" date="2019-04" db="EMBL/GenBank/DDBJ databases">
        <title>Pedobacter sp. AR-3-17 sp. nov., isolated from Arctic soil.</title>
        <authorList>
            <person name="Dahal R.H."/>
            <person name="Kim D.-U."/>
        </authorList>
    </citation>
    <scope>NUCLEOTIDE SEQUENCE [LARGE SCALE GENOMIC DNA]</scope>
    <source>
        <strain evidence="10 11">AR-3-17</strain>
    </source>
</reference>
<dbReference type="NCBIfam" id="TIGR04057">
    <property type="entry name" value="SusC_RagA_signa"/>
    <property type="match status" value="1"/>
</dbReference>
<dbReference type="RefSeq" id="WP_136826857.1">
    <property type="nucleotide sequence ID" value="NZ_SWBP01000004.1"/>
</dbReference>
<sequence>MKQFYKASLFVLLSLFFCYQNSNAQDLNISGIVRDQIDKTPLIGVSIYIKNGNKATTSDIDGKFKLVGIKKSDIIMLSYLGFKTQTISSSNFTNGFLDIYLTIDQESLDEVIVVGYGDKKISEISGAVARVSMEEILLAPVVSFEDALAGRVAGVQVSSNDGQPGEAPNIVIRGPSSVTQSNSPLYVVDGFPLEESNNNTINPADIESITVLKDASSTSQYGSRGANGVILITTKSGKIGAPTISYDVNAGVQENLKFQKMLSPYEFVKYQFELNPSITASQYFTGGQTLESFRDVDGFDFQQPLLRDALFLNHNLSVRGGTEKTKYSISGSLTGQDGLIINSGFNRQQGRLRLDQNINNKLKLALNSNYSATKTYGTFVAQANNTSPSENLMYSVWGYRPITGNINDTQFFEELFDEAVDPAAELRINPIINVKNALRENRNSVFTNNLYLTYDFNSNLSLKVSGGATLTNSQSDVFNNSNTRSGSRFSATGVGVNGSVINRTNKNLLNENILTYKKLFSKVHKVTLIGGVNYQKVVYSSFGASAILLPNETLGSSGLDEGTAQTITSTSSQYSLASYLGSGSYAYKSKYFFDAGFRTDGSSRFSEGKKWSVFPSAAFAWNLGSEKFMQALKIVNSAKLRSSYGITGNNRVNDFAYQSTLVINNGTGYSFGNQPQIGIITSAFGNDNLKWESTAQFDIGLDIEILKKRVALTVDYYEKRTSDLLLNATIPPSSGFTSAFINVGKVSNYGLEFALNTVNVKSKNFTWTSSFNISFNRNRLLELYSNQTSLQNNVNWDSNYGGAAPYISVVGQPISSIYGYIWDGNYQYDDFDLLPNGTYLLKANIPTNGNPRASIQPGFVKYRDINGDGVVNNADRTVIGRPYPIHNGGFSNNFRYLGFDLNIFFQWSYGNDLFNANRIVFEGGNRRYNLNQFDTYKNRWSPTNQTNELNAAGGSGPFVYSSRTVEDGSYLRLKTAAIGYTFNKKLFSKLGLKSLRVFASGQNLFTWTNYSGLDPEVSTRNSVRTPGFDFSAYPRARTITAGLNVSL</sequence>
<feature type="signal peptide" evidence="8">
    <location>
        <begin position="1"/>
        <end position="24"/>
    </location>
</feature>
<evidence type="ECO:0000256" key="1">
    <source>
        <dbReference type="ARBA" id="ARBA00004571"/>
    </source>
</evidence>
<evidence type="ECO:0000256" key="4">
    <source>
        <dbReference type="ARBA" id="ARBA00022692"/>
    </source>
</evidence>